<reference evidence="1 2" key="1">
    <citation type="journal article" date="2018" name="J. Allergy Clin. Immunol.">
        <title>High-quality assembly of Dermatophagoides pteronyssinus genome and transcriptome reveals a wide range of novel allergens.</title>
        <authorList>
            <person name="Liu X.Y."/>
            <person name="Yang K.Y."/>
            <person name="Wang M.Q."/>
            <person name="Kwok J.S."/>
            <person name="Zeng X."/>
            <person name="Yang Z."/>
            <person name="Xiao X.J."/>
            <person name="Lau C.P."/>
            <person name="Li Y."/>
            <person name="Huang Z.M."/>
            <person name="Ba J.G."/>
            <person name="Yim A.K."/>
            <person name="Ouyang C.Y."/>
            <person name="Ngai S.M."/>
            <person name="Chan T.F."/>
            <person name="Leung E.L."/>
            <person name="Liu L."/>
            <person name="Liu Z.G."/>
            <person name="Tsui S.K."/>
        </authorList>
    </citation>
    <scope>NUCLEOTIDE SEQUENCE [LARGE SCALE GENOMIC DNA]</scope>
    <source>
        <strain evidence="1">Derp</strain>
    </source>
</reference>
<name>A0ABQ8JFZ7_DERPT</name>
<gene>
    <name evidence="1" type="ORF">DERP_010489</name>
</gene>
<dbReference type="EMBL" id="NJHN03000041">
    <property type="protein sequence ID" value="KAH9421352.1"/>
    <property type="molecule type" value="Genomic_DNA"/>
</dbReference>
<reference evidence="1 2" key="2">
    <citation type="journal article" date="2022" name="Mol. Biol. Evol.">
        <title>Comparative Genomics Reveals Insights into the Divergent Evolution of Astigmatic Mites and Household Pest Adaptations.</title>
        <authorList>
            <person name="Xiong Q."/>
            <person name="Wan A.T."/>
            <person name="Liu X."/>
            <person name="Fung C.S."/>
            <person name="Xiao X."/>
            <person name="Malainual N."/>
            <person name="Hou J."/>
            <person name="Wang L."/>
            <person name="Wang M."/>
            <person name="Yang K.Y."/>
            <person name="Cui Y."/>
            <person name="Leung E.L."/>
            <person name="Nong W."/>
            <person name="Shin S.K."/>
            <person name="Au S.W."/>
            <person name="Jeong K.Y."/>
            <person name="Chew F.T."/>
            <person name="Hui J.H."/>
            <person name="Leung T.F."/>
            <person name="Tungtrongchitr A."/>
            <person name="Zhong N."/>
            <person name="Liu Z."/>
            <person name="Tsui S.K."/>
        </authorList>
    </citation>
    <scope>NUCLEOTIDE SEQUENCE [LARGE SCALE GENOMIC DNA]</scope>
    <source>
        <strain evidence="1">Derp</strain>
    </source>
</reference>
<protein>
    <submittedName>
        <fullName evidence="1">Uncharacterized protein</fullName>
    </submittedName>
</protein>
<dbReference type="Proteomes" id="UP000887458">
    <property type="component" value="Unassembled WGS sequence"/>
</dbReference>
<organism evidence="1 2">
    <name type="scientific">Dermatophagoides pteronyssinus</name>
    <name type="common">European house dust mite</name>
    <dbReference type="NCBI Taxonomy" id="6956"/>
    <lineage>
        <taxon>Eukaryota</taxon>
        <taxon>Metazoa</taxon>
        <taxon>Ecdysozoa</taxon>
        <taxon>Arthropoda</taxon>
        <taxon>Chelicerata</taxon>
        <taxon>Arachnida</taxon>
        <taxon>Acari</taxon>
        <taxon>Acariformes</taxon>
        <taxon>Sarcoptiformes</taxon>
        <taxon>Astigmata</taxon>
        <taxon>Psoroptidia</taxon>
        <taxon>Analgoidea</taxon>
        <taxon>Pyroglyphidae</taxon>
        <taxon>Dermatophagoidinae</taxon>
        <taxon>Dermatophagoides</taxon>
    </lineage>
</organism>
<accession>A0ABQ8JFZ7</accession>
<evidence type="ECO:0000313" key="2">
    <source>
        <dbReference type="Proteomes" id="UP000887458"/>
    </source>
</evidence>
<sequence>MYIIDRSKKNLLVDHICMFFITVLPRKDYTSLYNHHSLTTNNNNFIAMMDNNDNNNNVKL</sequence>
<proteinExistence type="predicted"/>
<comment type="caution">
    <text evidence="1">The sequence shown here is derived from an EMBL/GenBank/DDBJ whole genome shotgun (WGS) entry which is preliminary data.</text>
</comment>
<evidence type="ECO:0000313" key="1">
    <source>
        <dbReference type="EMBL" id="KAH9421352.1"/>
    </source>
</evidence>
<keyword evidence="2" id="KW-1185">Reference proteome</keyword>